<dbReference type="OrthoDB" id="9790390at2"/>
<dbReference type="PROSITE" id="PS51352">
    <property type="entry name" value="THIOREDOXIN_2"/>
    <property type="match status" value="1"/>
</dbReference>
<reference evidence="10 11" key="1">
    <citation type="submission" date="2019-05" db="EMBL/GenBank/DDBJ databases">
        <authorList>
            <person name="Narsing Rao M.P."/>
            <person name="Li W.J."/>
        </authorList>
    </citation>
    <scope>NUCLEOTIDE SEQUENCE [LARGE SCALE GENOMIC DNA]</scope>
    <source>
        <strain evidence="10 11">SYSU_K30003</strain>
    </source>
</reference>
<name>A0A5R9G759_9BACL</name>
<keyword evidence="11" id="KW-1185">Reference proteome</keyword>
<dbReference type="PROSITE" id="PS00194">
    <property type="entry name" value="THIOREDOXIN_1"/>
    <property type="match status" value="1"/>
</dbReference>
<dbReference type="InterPro" id="IPR017937">
    <property type="entry name" value="Thioredoxin_CS"/>
</dbReference>
<dbReference type="CDD" id="cd02947">
    <property type="entry name" value="TRX_family"/>
    <property type="match status" value="1"/>
</dbReference>
<protein>
    <recommendedName>
        <fullName evidence="2 7">Thioredoxin</fullName>
    </recommendedName>
</protein>
<dbReference type="Proteomes" id="UP000309676">
    <property type="component" value="Unassembled WGS sequence"/>
</dbReference>
<evidence type="ECO:0000256" key="4">
    <source>
        <dbReference type="ARBA" id="ARBA00022982"/>
    </source>
</evidence>
<dbReference type="GO" id="GO:0015035">
    <property type="term" value="F:protein-disulfide reductase activity"/>
    <property type="evidence" value="ECO:0007669"/>
    <property type="project" value="InterPro"/>
</dbReference>
<keyword evidence="3" id="KW-0813">Transport</keyword>
<evidence type="ECO:0000256" key="2">
    <source>
        <dbReference type="ARBA" id="ARBA00020570"/>
    </source>
</evidence>
<keyword evidence="6 8" id="KW-0676">Redox-active center</keyword>
<evidence type="ECO:0000256" key="1">
    <source>
        <dbReference type="ARBA" id="ARBA00008987"/>
    </source>
</evidence>
<comment type="caution">
    <text evidence="10">The sequence shown here is derived from an EMBL/GenBank/DDBJ whole genome shotgun (WGS) entry which is preliminary data.</text>
</comment>
<keyword evidence="4" id="KW-0249">Electron transport</keyword>
<accession>A0A5R9G759</accession>
<dbReference type="Pfam" id="PF00085">
    <property type="entry name" value="Thioredoxin"/>
    <property type="match status" value="1"/>
</dbReference>
<dbReference type="RefSeq" id="WP_138193894.1">
    <property type="nucleotide sequence ID" value="NZ_VCIW01000005.1"/>
</dbReference>
<evidence type="ECO:0000313" key="10">
    <source>
        <dbReference type="EMBL" id="TLS52237.1"/>
    </source>
</evidence>
<dbReference type="PIRSF" id="PIRSF000077">
    <property type="entry name" value="Thioredoxin"/>
    <property type="match status" value="1"/>
</dbReference>
<feature type="domain" description="Thioredoxin" evidence="9">
    <location>
        <begin position="1"/>
        <end position="105"/>
    </location>
</feature>
<dbReference type="PANTHER" id="PTHR45663:SF11">
    <property type="entry name" value="GEO12009P1"/>
    <property type="match status" value="1"/>
</dbReference>
<evidence type="ECO:0000313" key="11">
    <source>
        <dbReference type="Proteomes" id="UP000309676"/>
    </source>
</evidence>
<dbReference type="AlphaFoldDB" id="A0A5R9G759"/>
<evidence type="ECO:0000256" key="3">
    <source>
        <dbReference type="ARBA" id="ARBA00022448"/>
    </source>
</evidence>
<feature type="disulfide bond" description="Redox-active" evidence="8">
    <location>
        <begin position="30"/>
        <end position="33"/>
    </location>
</feature>
<dbReference type="Gene3D" id="3.40.30.10">
    <property type="entry name" value="Glutaredoxin"/>
    <property type="match status" value="1"/>
</dbReference>
<evidence type="ECO:0000256" key="7">
    <source>
        <dbReference type="PIRNR" id="PIRNR000077"/>
    </source>
</evidence>
<dbReference type="InterPro" id="IPR013766">
    <property type="entry name" value="Thioredoxin_domain"/>
</dbReference>
<dbReference type="InterPro" id="IPR005746">
    <property type="entry name" value="Thioredoxin"/>
</dbReference>
<organism evidence="10 11">
    <name type="scientific">Paenibacillus antri</name>
    <dbReference type="NCBI Taxonomy" id="2582848"/>
    <lineage>
        <taxon>Bacteria</taxon>
        <taxon>Bacillati</taxon>
        <taxon>Bacillota</taxon>
        <taxon>Bacilli</taxon>
        <taxon>Bacillales</taxon>
        <taxon>Paenibacillaceae</taxon>
        <taxon>Paenibacillus</taxon>
    </lineage>
</organism>
<proteinExistence type="inferred from homology"/>
<dbReference type="GO" id="GO:0005829">
    <property type="term" value="C:cytosol"/>
    <property type="evidence" value="ECO:0007669"/>
    <property type="project" value="TreeGrafter"/>
</dbReference>
<gene>
    <name evidence="10" type="ORF">FE782_09680</name>
</gene>
<dbReference type="InterPro" id="IPR036249">
    <property type="entry name" value="Thioredoxin-like_sf"/>
</dbReference>
<dbReference type="PRINTS" id="PR00421">
    <property type="entry name" value="THIOREDOXIN"/>
</dbReference>
<evidence type="ECO:0000256" key="6">
    <source>
        <dbReference type="ARBA" id="ARBA00023284"/>
    </source>
</evidence>
<evidence type="ECO:0000256" key="8">
    <source>
        <dbReference type="PIRSR" id="PIRSR000077-4"/>
    </source>
</evidence>
<sequence length="110" mass="11972">MSIPHLTADSFRAAAAAPGLTLIEFSAPWCPPCKALLPILEELSQEERDAAIYQVNVDDHPELASEFGVMGMPTVFLFRSGEPLEKLVGLRPKPAYAAVIRKHAAERTVS</sequence>
<dbReference type="PANTHER" id="PTHR45663">
    <property type="entry name" value="GEO12009P1"/>
    <property type="match status" value="1"/>
</dbReference>
<keyword evidence="5 8" id="KW-1015">Disulfide bond</keyword>
<comment type="similarity">
    <text evidence="1 7">Belongs to the thioredoxin family.</text>
</comment>
<dbReference type="SUPFAM" id="SSF52833">
    <property type="entry name" value="Thioredoxin-like"/>
    <property type="match status" value="1"/>
</dbReference>
<dbReference type="GO" id="GO:0045454">
    <property type="term" value="P:cell redox homeostasis"/>
    <property type="evidence" value="ECO:0007669"/>
    <property type="project" value="TreeGrafter"/>
</dbReference>
<dbReference type="EMBL" id="VCIW01000005">
    <property type="protein sequence ID" value="TLS52237.1"/>
    <property type="molecule type" value="Genomic_DNA"/>
</dbReference>
<evidence type="ECO:0000256" key="5">
    <source>
        <dbReference type="ARBA" id="ARBA00023157"/>
    </source>
</evidence>
<evidence type="ECO:0000259" key="9">
    <source>
        <dbReference type="PROSITE" id="PS51352"/>
    </source>
</evidence>